<dbReference type="Proteomes" id="UP000077115">
    <property type="component" value="Unassembled WGS sequence"/>
</dbReference>
<gene>
    <name evidence="3" type="ORF">BDEG_21531</name>
</gene>
<evidence type="ECO:0008006" key="5">
    <source>
        <dbReference type="Google" id="ProtNLM"/>
    </source>
</evidence>
<dbReference type="PANTHER" id="PTHR13489:SF0">
    <property type="entry name" value="MINI-CHROMOSOME MAINTENANCE COMPLEX-BINDING PROTEIN"/>
    <property type="match status" value="1"/>
</dbReference>
<dbReference type="VEuPathDB" id="FungiDB:BDEG_21531"/>
<dbReference type="PANTHER" id="PTHR13489">
    <property type="entry name" value="MINI-CHROMOSOME MAINTENANCE COMPLEX-BINDING PROTEIN"/>
    <property type="match status" value="1"/>
</dbReference>
<dbReference type="eggNOG" id="KOG2545">
    <property type="taxonomic scope" value="Eukaryota"/>
</dbReference>
<proteinExistence type="predicted"/>
<protein>
    <recommendedName>
        <fullName evidence="5">Mini-chromosome maintenance complex-binding protein</fullName>
    </recommendedName>
</protein>
<evidence type="ECO:0000256" key="1">
    <source>
        <dbReference type="ARBA" id="ARBA00004123"/>
    </source>
</evidence>
<dbReference type="STRING" id="403673.A0A177WBN4"/>
<dbReference type="EMBL" id="DS022300">
    <property type="protein sequence ID" value="OAJ37518.1"/>
    <property type="molecule type" value="Genomic_DNA"/>
</dbReference>
<comment type="subcellular location">
    <subcellularLocation>
        <location evidence="1">Nucleus</location>
    </subcellularLocation>
</comment>
<dbReference type="OrthoDB" id="329666at2759"/>
<dbReference type="Pfam" id="PF09739">
    <property type="entry name" value="MCM_bind"/>
    <property type="match status" value="1"/>
</dbReference>
<dbReference type="GO" id="GO:0006261">
    <property type="term" value="P:DNA-templated DNA replication"/>
    <property type="evidence" value="ECO:0007669"/>
    <property type="project" value="TreeGrafter"/>
</dbReference>
<reference evidence="3 4" key="2">
    <citation type="submission" date="2016-05" db="EMBL/GenBank/DDBJ databases">
        <title>Lineage-specific infection strategies underlie the spectrum of fungal disease in amphibians.</title>
        <authorList>
            <person name="Cuomo C.A."/>
            <person name="Farrer R.A."/>
            <person name="James T."/>
            <person name="Longcore J."/>
            <person name="Birren B."/>
        </authorList>
    </citation>
    <scope>NUCLEOTIDE SEQUENCE [LARGE SCALE GENOMIC DNA]</scope>
    <source>
        <strain evidence="3 4">JEL423</strain>
    </source>
</reference>
<evidence type="ECO:0000256" key="2">
    <source>
        <dbReference type="ARBA" id="ARBA00023242"/>
    </source>
</evidence>
<sequence>MSVNQTNTSNLLRTINDPHAVIEELLLSSKSHSTPDSATESTSHSDHDLVRSHFAALIQSSTFLSMIPYLTLDNQGSLPNHSLVRLRCFIQDNSASFETYPSKCSVFHATTGEEKIMNLIYRDTVELPWEFPINNLSAIRSFSEKQPYFCFAVPAEAEWVKSHITPSTHETDLTQSLARVEITSQDSIAASSNPSDLDKMYHLAVCKDGAQAFQSLMKMKMGHADPTHATIVKTYGNEEFQLNEIIEVIGILDNAKLDAIEDKDMLNEISLSSMLPCVHVILSEKLEGKLVNPLTRIISNPLPKFSEVAQALRQTAIDSLQGCLMGDALAAEYIFLQMFSRITSRAGGTFPVGYLPINLCNAPPAASCFATSLASALHLFVPHVHYLSMKLENLNTGLWIDADQARYNDQVDLGCATADLGLCAGALQLPNSTLLVVDESSLTDGTLVDRGVKNIKAIGNVIQNAEVSFGVGLGGSIQRPVDYRVLVISEGKSMFKELCTIPIQTDPNGSYYTPALTQDQLHLLRIWIEETKHGEPDFEPSMDERIQKEFTESQQTARINNLPVDDGSMLLQRLNLAQLLCRSYGLGQMNDECWKQAGKLETARLARCASFTTRKTSTAK</sequence>
<evidence type="ECO:0000313" key="3">
    <source>
        <dbReference type="EMBL" id="OAJ37518.1"/>
    </source>
</evidence>
<dbReference type="GO" id="GO:0003682">
    <property type="term" value="F:chromatin binding"/>
    <property type="evidence" value="ECO:0007669"/>
    <property type="project" value="TreeGrafter"/>
</dbReference>
<organism evidence="3 4">
    <name type="scientific">Batrachochytrium dendrobatidis (strain JEL423)</name>
    <dbReference type="NCBI Taxonomy" id="403673"/>
    <lineage>
        <taxon>Eukaryota</taxon>
        <taxon>Fungi</taxon>
        <taxon>Fungi incertae sedis</taxon>
        <taxon>Chytridiomycota</taxon>
        <taxon>Chytridiomycota incertae sedis</taxon>
        <taxon>Chytridiomycetes</taxon>
        <taxon>Rhizophydiales</taxon>
        <taxon>Rhizophydiales incertae sedis</taxon>
        <taxon>Batrachochytrium</taxon>
    </lineage>
</organism>
<dbReference type="GO" id="GO:0005634">
    <property type="term" value="C:nucleus"/>
    <property type="evidence" value="ECO:0007669"/>
    <property type="project" value="UniProtKB-SubCell"/>
</dbReference>
<accession>A0A177WBN4</accession>
<dbReference type="InterPro" id="IPR019140">
    <property type="entry name" value="MCM_complex-bd"/>
</dbReference>
<evidence type="ECO:0000313" key="4">
    <source>
        <dbReference type="Proteomes" id="UP000077115"/>
    </source>
</evidence>
<name>A0A177WBN4_BATDL</name>
<dbReference type="AlphaFoldDB" id="A0A177WBN4"/>
<keyword evidence="2" id="KW-0539">Nucleus</keyword>
<reference evidence="3 4" key="1">
    <citation type="submission" date="2006-10" db="EMBL/GenBank/DDBJ databases">
        <title>The Genome Sequence of Batrachochytrium dendrobatidis JEL423.</title>
        <authorList>
            <consortium name="The Broad Institute Genome Sequencing Platform"/>
            <person name="Birren B."/>
            <person name="Lander E."/>
            <person name="Galagan J."/>
            <person name="Cuomo C."/>
            <person name="Devon K."/>
            <person name="Jaffe D."/>
            <person name="Butler J."/>
            <person name="Alvarez P."/>
            <person name="Gnerre S."/>
            <person name="Grabherr M."/>
            <person name="Kleber M."/>
            <person name="Mauceli E."/>
            <person name="Brockman W."/>
            <person name="Young S."/>
            <person name="LaButti K."/>
            <person name="Sykes S."/>
            <person name="DeCaprio D."/>
            <person name="Crawford M."/>
            <person name="Koehrsen M."/>
            <person name="Engels R."/>
            <person name="Montgomery P."/>
            <person name="Pearson M."/>
            <person name="Howarth C."/>
            <person name="Larson L."/>
            <person name="White J."/>
            <person name="O'Leary S."/>
            <person name="Kodira C."/>
            <person name="Zeng Q."/>
            <person name="Yandava C."/>
            <person name="Alvarado L."/>
            <person name="Longcore J."/>
            <person name="James T."/>
        </authorList>
    </citation>
    <scope>NUCLEOTIDE SEQUENCE [LARGE SCALE GENOMIC DNA]</scope>
    <source>
        <strain evidence="3 4">JEL423</strain>
    </source>
</reference>